<gene>
    <name evidence="2" type="ORF">SHM_08380</name>
</gene>
<keyword evidence="1" id="KW-1133">Transmembrane helix</keyword>
<evidence type="ECO:0000313" key="3">
    <source>
        <dbReference type="Proteomes" id="UP001163387"/>
    </source>
</evidence>
<sequence>MNTFVIVGIISFMLLFKIIKWLAICIIVGGIILAALFFGFGIWPLDNIHFIHFTNFININKN</sequence>
<reference evidence="2 3" key="1">
    <citation type="journal article" date="2022" name="Front. Microbiol.">
        <title>Male-killing mechanisms vary between Spiroplasma species.</title>
        <authorList>
            <person name="Arai H."/>
            <person name="Inoue M."/>
            <person name="Kageyama D."/>
        </authorList>
    </citation>
    <scope>NUCLEOTIDE SEQUENCE [LARGE SCALE GENOMIC DNA]</scope>
    <source>
        <strain evidence="3">sHm</strain>
    </source>
</reference>
<dbReference type="Proteomes" id="UP001163387">
    <property type="component" value="Chromosome"/>
</dbReference>
<keyword evidence="1" id="KW-0812">Transmembrane</keyword>
<dbReference type="RefSeq" id="WP_281749284.1">
    <property type="nucleotide sequence ID" value="NZ_AP026933.1"/>
</dbReference>
<evidence type="ECO:0000256" key="1">
    <source>
        <dbReference type="SAM" id="Phobius"/>
    </source>
</evidence>
<proteinExistence type="predicted"/>
<evidence type="ECO:0000313" key="2">
    <source>
        <dbReference type="EMBL" id="BDT03192.1"/>
    </source>
</evidence>
<organism evidence="2 3">
    <name type="scientific">Spiroplasma ixodetis</name>
    <dbReference type="NCBI Taxonomy" id="2141"/>
    <lineage>
        <taxon>Bacteria</taxon>
        <taxon>Bacillati</taxon>
        <taxon>Mycoplasmatota</taxon>
        <taxon>Mollicutes</taxon>
        <taxon>Entomoplasmatales</taxon>
        <taxon>Spiroplasmataceae</taxon>
        <taxon>Spiroplasma</taxon>
    </lineage>
</organism>
<dbReference type="EMBL" id="AP026933">
    <property type="protein sequence ID" value="BDT03192.1"/>
    <property type="molecule type" value="Genomic_DNA"/>
</dbReference>
<accession>A0ABM8BTK2</accession>
<protein>
    <submittedName>
        <fullName evidence="2">Uncharacterized protein</fullName>
    </submittedName>
</protein>
<feature type="transmembrane region" description="Helical" evidence="1">
    <location>
        <begin position="21"/>
        <end position="43"/>
    </location>
</feature>
<keyword evidence="3" id="KW-1185">Reference proteome</keyword>
<keyword evidence="1" id="KW-0472">Membrane</keyword>
<name>A0ABM8BTK2_9MOLU</name>